<evidence type="ECO:0000256" key="3">
    <source>
        <dbReference type="ARBA" id="ARBA00022692"/>
    </source>
</evidence>
<gene>
    <name evidence="7" type="ORF">CUN48_05525</name>
</gene>
<evidence type="ECO:0000313" key="8">
    <source>
        <dbReference type="Proteomes" id="UP000230790"/>
    </source>
</evidence>
<dbReference type="EMBL" id="PGTN01000026">
    <property type="protein sequence ID" value="PJF48034.1"/>
    <property type="molecule type" value="Genomic_DNA"/>
</dbReference>
<feature type="transmembrane region" description="Helical" evidence="6">
    <location>
        <begin position="61"/>
        <end position="78"/>
    </location>
</feature>
<dbReference type="GO" id="GO:0016020">
    <property type="term" value="C:membrane"/>
    <property type="evidence" value="ECO:0007669"/>
    <property type="project" value="UniProtKB-SubCell"/>
</dbReference>
<feature type="transmembrane region" description="Helical" evidence="6">
    <location>
        <begin position="344"/>
        <end position="371"/>
    </location>
</feature>
<sequence length="420" mass="45553">MIRTVPSAGCGVKVGHISPRLCDILRAALISRSTARVILVGLTISLIVGLIIVAGSALAPFLIGSVLVYLLLPAVNALDRWMPRWAAILLLYVAGLLVVITLLILLVPSLISQTIRLTINVARPDQLEQLMAQIVVWYQTNVPREFQSPLEQILRASLPGIQANLSTLATTTATFLLGQIRQVFSWLSFVVGLLIVPIWAFYVLNDVRKVRLFINRQLHYRIRADFWNVWSILDRALSAYVRGQLLLALIIGIAAAVSLLVINLAPGMKVDYILPLALWAGIAELVPMIGATLGAIPAVIVTLFVGGLPSALAVLIAFTIIQLVENNLLVPRVIGDSVGVHPAILIIMLVIFGKLFGLLGVIVAAPATAAARDLYRYAYHRLSNRSPAEARALVLSPARPVARPDRPPAAAAFMRERPLP</sequence>
<feature type="transmembrane region" description="Helical" evidence="6">
    <location>
        <begin position="183"/>
        <end position="204"/>
    </location>
</feature>
<comment type="subcellular location">
    <subcellularLocation>
        <location evidence="1">Membrane</location>
        <topology evidence="1">Multi-pass membrane protein</topology>
    </subcellularLocation>
</comment>
<evidence type="ECO:0000256" key="1">
    <source>
        <dbReference type="ARBA" id="ARBA00004141"/>
    </source>
</evidence>
<keyword evidence="3 6" id="KW-0812">Transmembrane</keyword>
<feature type="transmembrane region" description="Helical" evidence="6">
    <location>
        <begin position="85"/>
        <end position="107"/>
    </location>
</feature>
<protein>
    <submittedName>
        <fullName evidence="7">AI-2E family transporter</fullName>
    </submittedName>
</protein>
<organism evidence="7 8">
    <name type="scientific">Candidatus Thermofonsia Clade 3 bacterium</name>
    <dbReference type="NCBI Taxonomy" id="2364212"/>
    <lineage>
        <taxon>Bacteria</taxon>
        <taxon>Bacillati</taxon>
        <taxon>Chloroflexota</taxon>
        <taxon>Candidatus Thermofontia</taxon>
        <taxon>Candidatus Thermofonsia Clade 3</taxon>
    </lineage>
</organism>
<keyword evidence="4 6" id="KW-1133">Transmembrane helix</keyword>
<dbReference type="AlphaFoldDB" id="A0A2M8QE04"/>
<dbReference type="PANTHER" id="PTHR21716">
    <property type="entry name" value="TRANSMEMBRANE PROTEIN"/>
    <property type="match status" value="1"/>
</dbReference>
<evidence type="ECO:0000313" key="7">
    <source>
        <dbReference type="EMBL" id="PJF48034.1"/>
    </source>
</evidence>
<name>A0A2M8QE04_9CHLR</name>
<comment type="similarity">
    <text evidence="2">Belongs to the autoinducer-2 exporter (AI-2E) (TC 2.A.86) family.</text>
</comment>
<evidence type="ECO:0000256" key="5">
    <source>
        <dbReference type="ARBA" id="ARBA00023136"/>
    </source>
</evidence>
<dbReference type="PANTHER" id="PTHR21716:SF62">
    <property type="entry name" value="TRANSPORT PROTEIN YDBI-RELATED"/>
    <property type="match status" value="1"/>
</dbReference>
<evidence type="ECO:0000256" key="4">
    <source>
        <dbReference type="ARBA" id="ARBA00022989"/>
    </source>
</evidence>
<dbReference type="Proteomes" id="UP000230790">
    <property type="component" value="Unassembled WGS sequence"/>
</dbReference>
<feature type="transmembrane region" description="Helical" evidence="6">
    <location>
        <begin position="300"/>
        <end position="324"/>
    </location>
</feature>
<proteinExistence type="inferred from homology"/>
<feature type="transmembrane region" description="Helical" evidence="6">
    <location>
        <begin position="245"/>
        <end position="266"/>
    </location>
</feature>
<accession>A0A2M8QE04</accession>
<dbReference type="Pfam" id="PF01594">
    <property type="entry name" value="AI-2E_transport"/>
    <property type="match status" value="1"/>
</dbReference>
<feature type="transmembrane region" description="Helical" evidence="6">
    <location>
        <begin position="272"/>
        <end position="293"/>
    </location>
</feature>
<dbReference type="GO" id="GO:0055085">
    <property type="term" value="P:transmembrane transport"/>
    <property type="evidence" value="ECO:0007669"/>
    <property type="project" value="TreeGrafter"/>
</dbReference>
<evidence type="ECO:0000256" key="2">
    <source>
        <dbReference type="ARBA" id="ARBA00009773"/>
    </source>
</evidence>
<dbReference type="InterPro" id="IPR002549">
    <property type="entry name" value="AI-2E-like"/>
</dbReference>
<reference evidence="7 8" key="1">
    <citation type="submission" date="2017-11" db="EMBL/GenBank/DDBJ databases">
        <title>Evolution of Phototrophy in the Chloroflexi Phylum Driven by Horizontal Gene Transfer.</title>
        <authorList>
            <person name="Ward L.M."/>
            <person name="Hemp J."/>
            <person name="Shih P.M."/>
            <person name="Mcglynn S.E."/>
            <person name="Fischer W."/>
        </authorList>
    </citation>
    <scope>NUCLEOTIDE SEQUENCE [LARGE SCALE GENOMIC DNA]</scope>
    <source>
        <strain evidence="7">JP3_7</strain>
    </source>
</reference>
<keyword evidence="5 6" id="KW-0472">Membrane</keyword>
<feature type="transmembrane region" description="Helical" evidence="6">
    <location>
        <begin position="35"/>
        <end position="55"/>
    </location>
</feature>
<evidence type="ECO:0000256" key="6">
    <source>
        <dbReference type="SAM" id="Phobius"/>
    </source>
</evidence>
<comment type="caution">
    <text evidence="7">The sequence shown here is derived from an EMBL/GenBank/DDBJ whole genome shotgun (WGS) entry which is preliminary data.</text>
</comment>